<dbReference type="AlphaFoldDB" id="A0A1Y5HWX8"/>
<accession>A0A1Y5HWX8</accession>
<protein>
    <recommendedName>
        <fullName evidence="4">Cell division protein BolA</fullName>
    </recommendedName>
</protein>
<dbReference type="PIRSF" id="PIRSF003113">
    <property type="entry name" value="BolA"/>
    <property type="match status" value="1"/>
</dbReference>
<dbReference type="InterPro" id="IPR036065">
    <property type="entry name" value="BolA-like_sf"/>
</dbReference>
<comment type="similarity">
    <text evidence="1">Belongs to the BolA/IbaG family.</text>
</comment>
<gene>
    <name evidence="2" type="ORF">A9R00_03280</name>
</gene>
<dbReference type="InterPro" id="IPR002634">
    <property type="entry name" value="BolA"/>
</dbReference>
<evidence type="ECO:0000313" key="2">
    <source>
        <dbReference type="EMBL" id="OUS40977.1"/>
    </source>
</evidence>
<dbReference type="PANTHER" id="PTHR46230:SF4">
    <property type="entry name" value="PROTEIN BOLA4, CHLOROPLASTIC_MITOCHONDRIAL"/>
    <property type="match status" value="1"/>
</dbReference>
<dbReference type="GO" id="GO:0016226">
    <property type="term" value="P:iron-sulfur cluster assembly"/>
    <property type="evidence" value="ECO:0007669"/>
    <property type="project" value="TreeGrafter"/>
</dbReference>
<organism evidence="2 3">
    <name type="scientific">Oleispira antarctica</name>
    <dbReference type="NCBI Taxonomy" id="188908"/>
    <lineage>
        <taxon>Bacteria</taxon>
        <taxon>Pseudomonadati</taxon>
        <taxon>Pseudomonadota</taxon>
        <taxon>Gammaproteobacteria</taxon>
        <taxon>Oceanospirillales</taxon>
        <taxon>Oceanospirillaceae</taxon>
        <taxon>Oleispira</taxon>
    </lineage>
</organism>
<comment type="caution">
    <text evidence="2">The sequence shown here is derived from an EMBL/GenBank/DDBJ whole genome shotgun (WGS) entry which is preliminary data.</text>
</comment>
<dbReference type="EMBL" id="MABE01000189">
    <property type="protein sequence ID" value="OUS40977.1"/>
    <property type="molecule type" value="Genomic_DNA"/>
</dbReference>
<dbReference type="PANTHER" id="PTHR46230">
    <property type="match status" value="1"/>
</dbReference>
<evidence type="ECO:0008006" key="4">
    <source>
        <dbReference type="Google" id="ProtNLM"/>
    </source>
</evidence>
<dbReference type="SUPFAM" id="SSF82657">
    <property type="entry name" value="BolA-like"/>
    <property type="match status" value="1"/>
</dbReference>
<reference evidence="3" key="1">
    <citation type="journal article" date="2017" name="Proc. Natl. Acad. Sci. U.S.A.">
        <title>Simulation of Deepwater Horizon oil plume reveals substrate specialization within a complex community of hydrocarbon degraders.</title>
        <authorList>
            <person name="Hu P."/>
            <person name="Dubinsky E.A."/>
            <person name="Probst A.J."/>
            <person name="Wang J."/>
            <person name="Sieber C.M.K."/>
            <person name="Tom L.M."/>
            <person name="Gardinali P."/>
            <person name="Banfield J.F."/>
            <person name="Atlas R.M."/>
            <person name="Andersen G.L."/>
        </authorList>
    </citation>
    <scope>NUCLEOTIDE SEQUENCE [LARGE SCALE GENOMIC DNA]</scope>
</reference>
<dbReference type="Gene3D" id="3.30.300.90">
    <property type="entry name" value="BolA-like"/>
    <property type="match status" value="1"/>
</dbReference>
<proteinExistence type="inferred from homology"/>
<evidence type="ECO:0000313" key="3">
    <source>
        <dbReference type="Proteomes" id="UP000227088"/>
    </source>
</evidence>
<dbReference type="Proteomes" id="UP000227088">
    <property type="component" value="Unassembled WGS sequence"/>
</dbReference>
<dbReference type="Pfam" id="PF01722">
    <property type="entry name" value="BolA"/>
    <property type="match status" value="1"/>
</dbReference>
<evidence type="ECO:0000256" key="1">
    <source>
        <dbReference type="RuleBase" id="RU003860"/>
    </source>
</evidence>
<sequence length="75" mass="8190">MSSADIQALLEKEFPGSEITIEEGYHNEIEVVSEAFEGKSAVKRQQMVYKPLTELITGGTVHAVKISALTPAEKN</sequence>
<name>A0A1Y5HWX8_OLEAN</name>